<dbReference type="PANTHER" id="PTHR10013">
    <property type="entry name" value="GENERAL VESICULAR TRANSPORT FACTOR P115"/>
    <property type="match status" value="1"/>
</dbReference>
<protein>
    <submittedName>
        <fullName evidence="1">General vesicular transport factor</fullName>
    </submittedName>
</protein>
<gene>
    <name evidence="1" type="ORF">M0813_11635</name>
</gene>
<name>A0ABQ8ZEX4_9EUKA</name>
<organism evidence="1 2">
    <name type="scientific">Anaeramoeba flamelloides</name>
    <dbReference type="NCBI Taxonomy" id="1746091"/>
    <lineage>
        <taxon>Eukaryota</taxon>
        <taxon>Metamonada</taxon>
        <taxon>Anaeramoebidae</taxon>
        <taxon>Anaeramoeba</taxon>
    </lineage>
</organism>
<dbReference type="InterPro" id="IPR024095">
    <property type="entry name" value="Vesicle_P115"/>
</dbReference>
<dbReference type="EMBL" id="JAOAOG010000009">
    <property type="protein sequence ID" value="KAJ6255205.1"/>
    <property type="molecule type" value="Genomic_DNA"/>
</dbReference>
<evidence type="ECO:0000313" key="1">
    <source>
        <dbReference type="EMBL" id="KAJ6255205.1"/>
    </source>
</evidence>
<dbReference type="Proteomes" id="UP001150062">
    <property type="component" value="Unassembled WGS sequence"/>
</dbReference>
<reference evidence="1" key="1">
    <citation type="submission" date="2022-08" db="EMBL/GenBank/DDBJ databases">
        <title>Novel sulfate-reducing endosymbionts in the free-living metamonad Anaeramoeba.</title>
        <authorList>
            <person name="Jerlstrom-Hultqvist J."/>
            <person name="Cepicka I."/>
            <person name="Gallot-Lavallee L."/>
            <person name="Salas-Leiva D."/>
            <person name="Curtis B.A."/>
            <person name="Zahonova K."/>
            <person name="Pipaliya S."/>
            <person name="Dacks J."/>
            <person name="Roger A.J."/>
        </authorList>
    </citation>
    <scope>NUCLEOTIDE SEQUENCE</scope>
    <source>
        <strain evidence="1">Schooner1</strain>
    </source>
</reference>
<keyword evidence="2" id="KW-1185">Reference proteome</keyword>
<dbReference type="SUPFAM" id="SSF48371">
    <property type="entry name" value="ARM repeat"/>
    <property type="match status" value="1"/>
</dbReference>
<dbReference type="PANTHER" id="PTHR10013:SF0">
    <property type="entry name" value="GENERAL VESICULAR TRANSPORT FACTOR P115"/>
    <property type="match status" value="1"/>
</dbReference>
<evidence type="ECO:0000313" key="2">
    <source>
        <dbReference type="Proteomes" id="UP001150062"/>
    </source>
</evidence>
<sequence length="233" mass="26675">MNFLKNFLAPVSDDKEYITGIVQEIKSGKVKSLSQSLFDLQKFSKKYSELIGTAIPSLTLLLSDSSCSTLHAEMILEIFIQLILVNKSNDVIQKKNCILLFQQKKIIETLFLQLLHKEEAKRRNLSIHLLIQLCNYNLKKVQDGLLSCPNTVPQLVDLLIDPNEKTRDQGMLLISQIILNRAEIQKIVAYEGIFEKIFYIISAEVGRWGVEEYINQYFILILALLKDNTSNQV</sequence>
<proteinExistence type="predicted"/>
<dbReference type="Gene3D" id="1.25.10.10">
    <property type="entry name" value="Leucine-rich Repeat Variant"/>
    <property type="match status" value="1"/>
</dbReference>
<dbReference type="InterPro" id="IPR011989">
    <property type="entry name" value="ARM-like"/>
</dbReference>
<comment type="caution">
    <text evidence="1">The sequence shown here is derived from an EMBL/GenBank/DDBJ whole genome shotgun (WGS) entry which is preliminary data.</text>
</comment>
<accession>A0ABQ8ZEX4</accession>
<dbReference type="InterPro" id="IPR016024">
    <property type="entry name" value="ARM-type_fold"/>
</dbReference>